<gene>
    <name evidence="1" type="ORF">UFOPK1392_01528</name>
    <name evidence="2" type="ORF">UFOPK3733_00376</name>
</gene>
<dbReference type="EMBL" id="CAEMXZ010000070">
    <property type="protein sequence ID" value="CAB4323768.1"/>
    <property type="molecule type" value="Genomic_DNA"/>
</dbReference>
<protein>
    <submittedName>
        <fullName evidence="2">Unannotated protein</fullName>
    </submittedName>
</protein>
<proteinExistence type="predicted"/>
<dbReference type="AlphaFoldDB" id="A0A6J7I5U3"/>
<dbReference type="EMBL" id="CAFBNC010000011">
    <property type="protein sequence ID" value="CAB4926034.1"/>
    <property type="molecule type" value="Genomic_DNA"/>
</dbReference>
<accession>A0A6J7I5U3</accession>
<name>A0A6J7I5U3_9ZZZZ</name>
<dbReference type="Pfam" id="PF11305">
    <property type="entry name" value="DUF3107"/>
    <property type="match status" value="1"/>
</dbReference>
<sequence>MDVRIGVLHTPKEIDIELPADADRAEIRASIDAALASADGVLWLTDRSGRDIGVPSAKIAYIELGRSESERRIGFSAG</sequence>
<organism evidence="2">
    <name type="scientific">freshwater metagenome</name>
    <dbReference type="NCBI Taxonomy" id="449393"/>
    <lineage>
        <taxon>unclassified sequences</taxon>
        <taxon>metagenomes</taxon>
        <taxon>ecological metagenomes</taxon>
    </lineage>
</organism>
<reference evidence="2" key="1">
    <citation type="submission" date="2020-05" db="EMBL/GenBank/DDBJ databases">
        <authorList>
            <person name="Chiriac C."/>
            <person name="Salcher M."/>
            <person name="Ghai R."/>
            <person name="Kavagutti S V."/>
        </authorList>
    </citation>
    <scope>NUCLEOTIDE SEQUENCE</scope>
</reference>
<evidence type="ECO:0000313" key="2">
    <source>
        <dbReference type="EMBL" id="CAB4926034.1"/>
    </source>
</evidence>
<evidence type="ECO:0000313" key="1">
    <source>
        <dbReference type="EMBL" id="CAB4323768.1"/>
    </source>
</evidence>
<dbReference type="InterPro" id="IPR021456">
    <property type="entry name" value="DUF3107"/>
</dbReference>